<feature type="compositionally biased region" description="Polar residues" evidence="1">
    <location>
        <begin position="634"/>
        <end position="646"/>
    </location>
</feature>
<evidence type="ECO:0000313" key="3">
    <source>
        <dbReference type="EMBL" id="SCL90790.1"/>
    </source>
</evidence>
<dbReference type="Proteomes" id="UP000195489">
    <property type="component" value="Unassembled WGS sequence"/>
</dbReference>
<feature type="compositionally biased region" description="Polar residues" evidence="1">
    <location>
        <begin position="1057"/>
        <end position="1076"/>
    </location>
</feature>
<feature type="compositionally biased region" description="Low complexity" evidence="1">
    <location>
        <begin position="339"/>
        <end position="349"/>
    </location>
</feature>
<name>A0A1D3L9K6_PLACU</name>
<feature type="transmembrane region" description="Helical" evidence="2">
    <location>
        <begin position="1098"/>
        <end position="1119"/>
    </location>
</feature>
<feature type="compositionally biased region" description="Polar residues" evidence="1">
    <location>
        <begin position="764"/>
        <end position="799"/>
    </location>
</feature>
<feature type="compositionally biased region" description="Basic and acidic residues" evidence="1">
    <location>
        <begin position="322"/>
        <end position="338"/>
    </location>
</feature>
<feature type="compositionally biased region" description="Low complexity" evidence="1">
    <location>
        <begin position="568"/>
        <end position="577"/>
    </location>
</feature>
<feature type="compositionally biased region" description="Low complexity" evidence="1">
    <location>
        <begin position="811"/>
        <end position="823"/>
    </location>
</feature>
<feature type="compositionally biased region" description="Basic and acidic residues" evidence="1">
    <location>
        <begin position="257"/>
        <end position="277"/>
    </location>
</feature>
<dbReference type="EMBL" id="FMIM01000340">
    <property type="protein sequence ID" value="SCL90790.1"/>
    <property type="molecule type" value="Genomic_DNA"/>
</dbReference>
<feature type="compositionally biased region" description="Low complexity" evidence="1">
    <location>
        <begin position="647"/>
        <end position="664"/>
    </location>
</feature>
<feature type="compositionally biased region" description="Low complexity" evidence="1">
    <location>
        <begin position="968"/>
        <end position="983"/>
    </location>
</feature>
<feature type="compositionally biased region" description="Polar residues" evidence="1">
    <location>
        <begin position="848"/>
        <end position="859"/>
    </location>
</feature>
<gene>
    <name evidence="3" type="ORF">PCHCB_000536200</name>
</gene>
<sequence length="1322" mass="142596">MSYNQACKLFSELDELFNSNSVDEDSFNGLSVLYNDYCPERGESKRCDTDYDRISAVAGYLFMYFITENGIDINNNNDYYIQYFVMWISNKLYEIATNNSKYLNQSYEINLDKSIGNFDFLNSRDDTKELKDANITIMNILYLLFKEICKAVWMDQGKSTEMYKHTTQITQCFLIYTALSKFVNPCSPYLELLDHLKTLYDDYRDAAIQNKIHGKYTPELLRRFPEIDKTTQKFNFTSPECKKVHEQLIKNAQKLIKEEKEKEEGNGKAEKKEKINGYEEEEEDEGDDEGDDEGQDDDALSSLLKLLTSGDDNNKEPGNGKSQDKKLEKRDESKDSRSKPQGPGKSSKSITVTQAQSSKDAPHSTNVQSGTNLTPAKPATTKPEAKNPKGKNPKATKPAAPSKSQLKPETQQKTQQQTLAQPTTGRPSSTTSSIITTSPTDTQTSNTTASSGTKSESLKLSRSEEPSNPQKETKIPPKAPKTSTTQPEAQPKIAAKVTSPQTESVKTVPAQTAAKKTNVKKPEAVKPVPAKPPAASSTTTKQSLAQPQRQPPSRPNTSETGKLARSEASPQPSSAKPPATPQPLEKSPKTLLPKAPGTSTTAPTGEKVPTITKTSKSTTLPTPTSSPNITTLSMPITTSKITVPSKTLSSTATSTGETTSITSSLIKSAITGKNGASKESSRVKRSLESGGLINSSETGSGNTGGQSSSQHIIQEDPGDSSKKDKGAQMNHVNSSSLKPQPQNQTLGSNNRGNQPKNEYDRSPDTQNKVGNGQGNADTRSETGPSSDTSNRSQSPNPKQGGTGSELESSGKKSTNNTSNKIGNLDNPTPRPKAQSQAMGSGDQGNGGVTSPSVQNSGNGIPNGIDNGTRGTKDNVGTGKSGEGNSNSATVNNEEEKNKKIVRSQGIDNKQGSSSSGSVDTNGGTGVSGSITGGKDANKGSSGGGSGVSSNGSNSLGSGINTDKQPQKVLPSPSPQASSSSLHLSPPPVTSSPSATPLITLSSSVPGTIPIEPITTNASSGENAKSDMSSIERTLPGQIGGSKKLYRARRSANPGSLVGTSTTGSESAQETQSNTTVTDVKMNEKPSIWCIGSNKKCNIIGIGIIGISIFVFLAFLYKYLSFGSRKKSKKKKITKKVINLVDGRKMEKTFIKSIDREKKPNIIINSGDNKKIAKIIINSDDTNKATKTAINPWDEKRMTHITINSDDTNKATKTAIDPWDEKRKTHITINSDDNIKPIKTEINPRDGKRKTHITINSEHTKKYTKSVIKSDTIKKTKIIVNSVNGKMPLLNIYKLLKADPIPFINLFFLLIFFVYKRKQDTTD</sequence>
<feature type="compositionally biased region" description="Low complexity" evidence="1">
    <location>
        <begin position="405"/>
        <end position="455"/>
    </location>
</feature>
<feature type="compositionally biased region" description="Low complexity" evidence="1">
    <location>
        <begin position="300"/>
        <end position="311"/>
    </location>
</feature>
<feature type="compositionally biased region" description="Polar residues" evidence="1">
    <location>
        <begin position="730"/>
        <end position="756"/>
    </location>
</feature>
<feature type="compositionally biased region" description="Polar residues" evidence="1">
    <location>
        <begin position="905"/>
        <end position="921"/>
    </location>
</feature>
<evidence type="ECO:0000313" key="4">
    <source>
        <dbReference type="Proteomes" id="UP000195489"/>
    </source>
</evidence>
<feature type="compositionally biased region" description="Low complexity" evidence="1">
    <location>
        <begin position="694"/>
        <end position="710"/>
    </location>
</feature>
<feature type="transmembrane region" description="Helical" evidence="2">
    <location>
        <begin position="1294"/>
        <end position="1314"/>
    </location>
</feature>
<feature type="compositionally biased region" description="Basic and acidic residues" evidence="1">
    <location>
        <begin position="456"/>
        <end position="475"/>
    </location>
</feature>
<feature type="compositionally biased region" description="Polar residues" evidence="1">
    <location>
        <begin position="350"/>
        <end position="374"/>
    </location>
</feature>
<organism evidence="3 4">
    <name type="scientific">Plasmodium chabaudi chabaudi</name>
    <dbReference type="NCBI Taxonomy" id="31271"/>
    <lineage>
        <taxon>Eukaryota</taxon>
        <taxon>Sar</taxon>
        <taxon>Alveolata</taxon>
        <taxon>Apicomplexa</taxon>
        <taxon>Aconoidasida</taxon>
        <taxon>Haemosporida</taxon>
        <taxon>Plasmodiidae</taxon>
        <taxon>Plasmodium</taxon>
        <taxon>Plasmodium (Vinckeia)</taxon>
    </lineage>
</organism>
<proteinExistence type="predicted"/>
<keyword evidence="2" id="KW-1133">Transmembrane helix</keyword>
<reference evidence="3 4" key="1">
    <citation type="submission" date="2016-08" db="EMBL/GenBank/DDBJ databases">
        <authorList>
            <consortium name="Pathogen Informatics"/>
        </authorList>
    </citation>
    <scope>NUCLEOTIDE SEQUENCE [LARGE SCALE GENOMIC DNA]</scope>
    <source>
        <strain evidence="3 4">CB</strain>
    </source>
</reference>
<evidence type="ECO:0000256" key="1">
    <source>
        <dbReference type="SAM" id="MobiDB-lite"/>
    </source>
</evidence>
<feature type="compositionally biased region" description="Polar residues" evidence="1">
    <location>
        <begin position="1013"/>
        <end position="1031"/>
    </location>
</feature>
<protein>
    <submittedName>
        <fullName evidence="3">CIR protein</fullName>
    </submittedName>
</protein>
<evidence type="ECO:0000256" key="2">
    <source>
        <dbReference type="SAM" id="Phobius"/>
    </source>
</evidence>
<feature type="compositionally biased region" description="Low complexity" evidence="1">
    <location>
        <begin position="947"/>
        <end position="958"/>
    </location>
</feature>
<keyword evidence="2" id="KW-0472">Membrane</keyword>
<feature type="compositionally biased region" description="Low complexity" evidence="1">
    <location>
        <begin position="609"/>
        <end position="633"/>
    </location>
</feature>
<feature type="compositionally biased region" description="Acidic residues" evidence="1">
    <location>
        <begin position="278"/>
        <end position="299"/>
    </location>
</feature>
<feature type="compositionally biased region" description="Polar residues" evidence="1">
    <location>
        <begin position="536"/>
        <end position="548"/>
    </location>
</feature>
<feature type="region of interest" description="Disordered" evidence="1">
    <location>
        <begin position="257"/>
        <end position="1076"/>
    </location>
</feature>
<feature type="compositionally biased region" description="Polar residues" evidence="1">
    <location>
        <begin position="882"/>
        <end position="891"/>
    </location>
</feature>
<keyword evidence="2" id="KW-0812">Transmembrane</keyword>
<accession>A0A1D3L9K6</accession>